<dbReference type="EMBL" id="CAJVQA010068099">
    <property type="protein sequence ID" value="CAG8832337.1"/>
    <property type="molecule type" value="Genomic_DNA"/>
</dbReference>
<dbReference type="AlphaFoldDB" id="A0A9N9KI22"/>
<organism evidence="1 2">
    <name type="scientific">Cetraspora pellucida</name>
    <dbReference type="NCBI Taxonomy" id="1433469"/>
    <lineage>
        <taxon>Eukaryota</taxon>
        <taxon>Fungi</taxon>
        <taxon>Fungi incertae sedis</taxon>
        <taxon>Mucoromycota</taxon>
        <taxon>Glomeromycotina</taxon>
        <taxon>Glomeromycetes</taxon>
        <taxon>Diversisporales</taxon>
        <taxon>Gigasporaceae</taxon>
        <taxon>Cetraspora</taxon>
    </lineage>
</organism>
<proteinExistence type="predicted"/>
<evidence type="ECO:0000313" key="1">
    <source>
        <dbReference type="EMBL" id="CAG8832337.1"/>
    </source>
</evidence>
<dbReference type="InterPro" id="IPR011990">
    <property type="entry name" value="TPR-like_helical_dom_sf"/>
</dbReference>
<reference evidence="1" key="1">
    <citation type="submission" date="2021-06" db="EMBL/GenBank/DDBJ databases">
        <authorList>
            <person name="Kallberg Y."/>
            <person name="Tangrot J."/>
            <person name="Rosling A."/>
        </authorList>
    </citation>
    <scope>NUCLEOTIDE SEQUENCE</scope>
    <source>
        <strain evidence="1">FL966</strain>
    </source>
</reference>
<dbReference type="Gene3D" id="1.25.40.10">
    <property type="entry name" value="Tetratricopeptide repeat domain"/>
    <property type="match status" value="1"/>
</dbReference>
<dbReference type="SUPFAM" id="SSF48452">
    <property type="entry name" value="TPR-like"/>
    <property type="match status" value="1"/>
</dbReference>
<comment type="caution">
    <text evidence="1">The sequence shown here is derived from an EMBL/GenBank/DDBJ whole genome shotgun (WGS) entry which is preliminary data.</text>
</comment>
<feature type="non-terminal residue" evidence="1">
    <location>
        <position position="1"/>
    </location>
</feature>
<gene>
    <name evidence="1" type="ORF">CPELLU_LOCUS20831</name>
</gene>
<keyword evidence="2" id="KW-1185">Reference proteome</keyword>
<name>A0A9N9KI22_9GLOM</name>
<evidence type="ECO:0000313" key="2">
    <source>
        <dbReference type="Proteomes" id="UP000789759"/>
    </source>
</evidence>
<dbReference type="Proteomes" id="UP000789759">
    <property type="component" value="Unassembled WGS sequence"/>
</dbReference>
<feature type="non-terminal residue" evidence="1">
    <location>
        <position position="65"/>
    </location>
</feature>
<protein>
    <submittedName>
        <fullName evidence="1">15964_t:CDS:1</fullName>
    </submittedName>
</protein>
<sequence length="65" mass="7621">LLMIRGLTSMLLVRNQETLDDFTTLEVSPDNRTTLARRADVYSILERYEEVLEELNDLLEINSYD</sequence>
<accession>A0A9N9KI22</accession>